<dbReference type="GO" id="GO:0016020">
    <property type="term" value="C:membrane"/>
    <property type="evidence" value="ECO:0007669"/>
    <property type="project" value="UniProtKB-SubCell"/>
</dbReference>
<feature type="transmembrane region" description="Helical" evidence="6">
    <location>
        <begin position="161"/>
        <end position="179"/>
    </location>
</feature>
<evidence type="ECO:0000313" key="8">
    <source>
        <dbReference type="EMBL" id="HHR48792.1"/>
    </source>
</evidence>
<dbReference type="InterPro" id="IPR004680">
    <property type="entry name" value="Cit_transptr-like_dom"/>
</dbReference>
<evidence type="ECO:0000259" key="7">
    <source>
        <dbReference type="PROSITE" id="PS51094"/>
    </source>
</evidence>
<accession>A0A7V5Y0A7</accession>
<feature type="domain" description="PTS EIIA type-2" evidence="7">
    <location>
        <begin position="6"/>
        <end position="149"/>
    </location>
</feature>
<dbReference type="PANTHER" id="PTHR43568">
    <property type="entry name" value="P PROTEIN"/>
    <property type="match status" value="1"/>
</dbReference>
<feature type="transmembrane region" description="Helical" evidence="6">
    <location>
        <begin position="199"/>
        <end position="232"/>
    </location>
</feature>
<feature type="transmembrane region" description="Helical" evidence="6">
    <location>
        <begin position="416"/>
        <end position="436"/>
    </location>
</feature>
<protein>
    <recommendedName>
        <fullName evidence="7">PTS EIIA type-2 domain-containing protein</fullName>
    </recommendedName>
</protein>
<reference evidence="8" key="1">
    <citation type="journal article" date="2020" name="mSystems">
        <title>Genome- and Community-Level Interaction Insights into Carbon Utilization and Element Cycling Functions of Hydrothermarchaeota in Hydrothermal Sediment.</title>
        <authorList>
            <person name="Zhou Z."/>
            <person name="Liu Y."/>
            <person name="Xu W."/>
            <person name="Pan J."/>
            <person name="Luo Z.H."/>
            <person name="Li M."/>
        </authorList>
    </citation>
    <scope>NUCLEOTIDE SEQUENCE [LARGE SCALE GENOMIC DNA]</scope>
    <source>
        <strain evidence="8">SpSt-791</strain>
    </source>
</reference>
<organism evidence="8">
    <name type="scientific">candidate division WOR-3 bacterium</name>
    <dbReference type="NCBI Taxonomy" id="2052148"/>
    <lineage>
        <taxon>Bacteria</taxon>
        <taxon>Bacteria division WOR-3</taxon>
    </lineage>
</organism>
<dbReference type="Gene3D" id="3.40.930.10">
    <property type="entry name" value="Mannitol-specific EII, Chain A"/>
    <property type="match status" value="1"/>
</dbReference>
<feature type="transmembrane region" description="Helical" evidence="6">
    <location>
        <begin position="606"/>
        <end position="627"/>
    </location>
</feature>
<dbReference type="InterPro" id="IPR051475">
    <property type="entry name" value="Diverse_Ion_Transporter"/>
</dbReference>
<feature type="transmembrane region" description="Helical" evidence="6">
    <location>
        <begin position="563"/>
        <end position="586"/>
    </location>
</feature>
<dbReference type="AlphaFoldDB" id="A0A7V5Y0A7"/>
<keyword evidence="2" id="KW-0813">Transport</keyword>
<proteinExistence type="predicted"/>
<feature type="transmembrane region" description="Helical" evidence="6">
    <location>
        <begin position="326"/>
        <end position="356"/>
    </location>
</feature>
<sequence length="631" mass="71464">MKEAAAIFKKDFIFLNLEFQNQDELFSFVEKLLKEKGYVKEEAVYLLLKEREILGSTGVGHGIALPHLALKTLSEPVVLFFRLKKPLEWEAVDKKPVKIVVFIFSPENQQEFYLKLLSHIADLLHNEKTLSLLLKAKTEKEVFQYLVFKEKISIFKKYQNLFTYLLALFLIFISSKLLFQNLKIPSSPFNSDLWIRKEYIATTLFFSMVLGTLLFFHYRVAFGGIALTLLLLTGVADIESAVKFMSIPTILFIIATMIMVKWLSEKGLFKYLVIKAIRHLSNSLLLLFASLMFFSSLLSGFIGEVPAILITLGIAIEIVRLTKGNIIPYLIGLVMATNIGSALTLVGNPIGIYLAFAAKFTFFDFLKNATGLSFLSLILTIFLILLIYHKEIGSKTKIVEELAEEKIDKKELKVSLIVFLTFVILIVSHSFIEHLLKLEERTMLLGAGFLIVGFILFYEKEHSRFFVERGPDWWTILYFMFLFANAACLEYTGVTEKIAYLLGEAAKRIPFFRTDLKETFGSLTILLWGSGILSGFVDNLPIVAALVPVVKSLAIKGIPHADLLYWSLLIGGCFGGNLTMIGSTANLCAIGVYERAFRKRFKFSDWLKAGITVTFLTLLFANILFLIKILK</sequence>
<evidence type="ECO:0000256" key="6">
    <source>
        <dbReference type="SAM" id="Phobius"/>
    </source>
</evidence>
<evidence type="ECO:0000256" key="4">
    <source>
        <dbReference type="ARBA" id="ARBA00022989"/>
    </source>
</evidence>
<feature type="transmembrane region" description="Helical" evidence="6">
    <location>
        <begin position="368"/>
        <end position="388"/>
    </location>
</feature>
<comment type="caution">
    <text evidence="8">The sequence shown here is derived from an EMBL/GenBank/DDBJ whole genome shotgun (WGS) entry which is preliminary data.</text>
</comment>
<dbReference type="CDD" id="cd00211">
    <property type="entry name" value="PTS_IIA_fru"/>
    <property type="match status" value="1"/>
</dbReference>
<feature type="transmembrane region" description="Helical" evidence="6">
    <location>
        <begin position="284"/>
        <end position="314"/>
    </location>
</feature>
<dbReference type="Pfam" id="PF00359">
    <property type="entry name" value="PTS_EIIA_2"/>
    <property type="match status" value="1"/>
</dbReference>
<dbReference type="InterPro" id="IPR016152">
    <property type="entry name" value="PTrfase/Anion_transptr"/>
</dbReference>
<dbReference type="GO" id="GO:0055085">
    <property type="term" value="P:transmembrane transport"/>
    <property type="evidence" value="ECO:0007669"/>
    <property type="project" value="InterPro"/>
</dbReference>
<feature type="transmembrane region" description="Helical" evidence="6">
    <location>
        <begin position="442"/>
        <end position="459"/>
    </location>
</feature>
<dbReference type="SUPFAM" id="SSF55804">
    <property type="entry name" value="Phoshotransferase/anion transport protein"/>
    <property type="match status" value="1"/>
</dbReference>
<dbReference type="InterPro" id="IPR002178">
    <property type="entry name" value="PTS_EIIA_type-2_dom"/>
</dbReference>
<evidence type="ECO:0000256" key="3">
    <source>
        <dbReference type="ARBA" id="ARBA00022692"/>
    </source>
</evidence>
<evidence type="ECO:0000256" key="1">
    <source>
        <dbReference type="ARBA" id="ARBA00004141"/>
    </source>
</evidence>
<dbReference type="EMBL" id="DTHS01000024">
    <property type="protein sequence ID" value="HHR48792.1"/>
    <property type="molecule type" value="Genomic_DNA"/>
</dbReference>
<keyword evidence="5 6" id="KW-0472">Membrane</keyword>
<dbReference type="Pfam" id="PF03600">
    <property type="entry name" value="CitMHS"/>
    <property type="match status" value="1"/>
</dbReference>
<name>A0A7V5Y0A7_UNCW3</name>
<comment type="subcellular location">
    <subcellularLocation>
        <location evidence="1">Membrane</location>
        <topology evidence="1">Multi-pass membrane protein</topology>
    </subcellularLocation>
</comment>
<feature type="transmembrane region" description="Helical" evidence="6">
    <location>
        <begin position="244"/>
        <end position="264"/>
    </location>
</feature>
<keyword evidence="4 6" id="KW-1133">Transmembrane helix</keyword>
<evidence type="ECO:0000256" key="5">
    <source>
        <dbReference type="ARBA" id="ARBA00023136"/>
    </source>
</evidence>
<dbReference type="PANTHER" id="PTHR43568:SF1">
    <property type="entry name" value="P PROTEIN"/>
    <property type="match status" value="1"/>
</dbReference>
<evidence type="ECO:0000256" key="2">
    <source>
        <dbReference type="ARBA" id="ARBA00022448"/>
    </source>
</evidence>
<feature type="transmembrane region" description="Helical" evidence="6">
    <location>
        <begin position="471"/>
        <end position="492"/>
    </location>
</feature>
<keyword evidence="3 6" id="KW-0812">Transmembrane</keyword>
<feature type="transmembrane region" description="Helical" evidence="6">
    <location>
        <begin position="525"/>
        <end position="551"/>
    </location>
</feature>
<dbReference type="PROSITE" id="PS51094">
    <property type="entry name" value="PTS_EIIA_TYPE_2"/>
    <property type="match status" value="1"/>
</dbReference>
<gene>
    <name evidence="8" type="ORF">ENV79_04015</name>
</gene>